<feature type="compositionally biased region" description="Basic and acidic residues" evidence="1">
    <location>
        <begin position="136"/>
        <end position="148"/>
    </location>
</feature>
<name>A0A1H2SU12_THIRO</name>
<feature type="region of interest" description="Disordered" evidence="1">
    <location>
        <begin position="123"/>
        <end position="148"/>
    </location>
</feature>
<accession>A0A1H2SU12</accession>
<dbReference type="RefSeq" id="WP_139191859.1">
    <property type="nucleotide sequence ID" value="NZ_FNNZ01000003.1"/>
</dbReference>
<dbReference type="OrthoDB" id="9813719at2"/>
<dbReference type="GO" id="GO:0032259">
    <property type="term" value="P:methylation"/>
    <property type="evidence" value="ECO:0007669"/>
    <property type="project" value="UniProtKB-KW"/>
</dbReference>
<organism evidence="2 3">
    <name type="scientific">Thiocapsa roseopersicina</name>
    <dbReference type="NCBI Taxonomy" id="1058"/>
    <lineage>
        <taxon>Bacteria</taxon>
        <taxon>Pseudomonadati</taxon>
        <taxon>Pseudomonadota</taxon>
        <taxon>Gammaproteobacteria</taxon>
        <taxon>Chromatiales</taxon>
        <taxon>Chromatiaceae</taxon>
        <taxon>Thiocapsa</taxon>
    </lineage>
</organism>
<reference evidence="3" key="1">
    <citation type="submission" date="2016-10" db="EMBL/GenBank/DDBJ databases">
        <authorList>
            <person name="Varghese N."/>
            <person name="Submissions S."/>
        </authorList>
    </citation>
    <scope>NUCLEOTIDE SEQUENCE [LARGE SCALE GENOMIC DNA]</scope>
    <source>
        <strain evidence="3">DSM 217</strain>
    </source>
</reference>
<evidence type="ECO:0000256" key="1">
    <source>
        <dbReference type="SAM" id="MobiDB-lite"/>
    </source>
</evidence>
<gene>
    <name evidence="2" type="ORF">SAMN05421783_103145</name>
</gene>
<keyword evidence="2" id="KW-0808">Transferase</keyword>
<sequence>MTNLKNGPRWKLVGNAVTVGVARWLVDRLHAPSSVVVQNREVRSLDRWPDAAYGEGGRIRVFEASAWPLRHDYRHLLDLLAPSESAPLSHRAASGFLERASRSRLKFLPAFLADLKEHIVFMRGDPSPESKSTPARRLDTGRTQHAVD</sequence>
<evidence type="ECO:0000313" key="2">
    <source>
        <dbReference type="EMBL" id="SDW35068.1"/>
    </source>
</evidence>
<dbReference type="EMBL" id="FNNZ01000003">
    <property type="protein sequence ID" value="SDW35068.1"/>
    <property type="molecule type" value="Genomic_DNA"/>
</dbReference>
<dbReference type="AlphaFoldDB" id="A0A1H2SU12"/>
<dbReference type="GO" id="GO:0008168">
    <property type="term" value="F:methyltransferase activity"/>
    <property type="evidence" value="ECO:0007669"/>
    <property type="project" value="UniProtKB-KW"/>
</dbReference>
<proteinExistence type="predicted"/>
<dbReference type="STRING" id="1058.SAMN05421783_103145"/>
<keyword evidence="2" id="KW-0489">Methyltransferase</keyword>
<keyword evidence="3" id="KW-1185">Reference proteome</keyword>
<protein>
    <submittedName>
        <fullName evidence="2">DNA (Cytosine-5)-methyltransferase 1</fullName>
    </submittedName>
</protein>
<dbReference type="Proteomes" id="UP000198816">
    <property type="component" value="Unassembled WGS sequence"/>
</dbReference>
<evidence type="ECO:0000313" key="3">
    <source>
        <dbReference type="Proteomes" id="UP000198816"/>
    </source>
</evidence>